<organism evidence="2">
    <name type="scientific">uncultured Gemmatimonadota bacterium</name>
    <dbReference type="NCBI Taxonomy" id="203437"/>
    <lineage>
        <taxon>Bacteria</taxon>
        <taxon>Pseudomonadati</taxon>
        <taxon>Gemmatimonadota</taxon>
        <taxon>environmental samples</taxon>
    </lineage>
</organism>
<reference evidence="2" key="1">
    <citation type="submission" date="2020-02" db="EMBL/GenBank/DDBJ databases">
        <authorList>
            <person name="Meier V. D."/>
        </authorList>
    </citation>
    <scope>NUCLEOTIDE SEQUENCE</scope>
    <source>
        <strain evidence="2">AVDCRST_MAG89</strain>
    </source>
</reference>
<sequence length="357" mass="38422">MKRVLLALAATFTLAACLDSPSGVGEPETPPDPPVGTDPVAAAQASTTCKGRCLVRLGTIGHFSYASLNEHAEVLAGGYRWSKATGLVRNSGDGWRTINSWHRLIAGTFELRPVVWENNRIKSYITLPDMRFGEAKSINDWGRVVGNFRTNSDMHTRAYRWSPYSGPTVLPSLERHGSSAEDINHGDDAVGYSVPADGVRKAVLWPKAGGIRELGTLPGYVGSMATAISNKGAVAVVSWKTEVQYGVPEMRAALWTPEAGLRNLGTLGGNFSEAYDVNHWGEVAGASTTGDLPATGGFDGQVHAFTWHPSTGMVRLNAGGATQSRALAINSWGDVVGILNDKELVAWVWEQNLHRWQ</sequence>
<keyword evidence="1" id="KW-0732">Signal</keyword>
<accession>A0A6J4KKU9</accession>
<dbReference type="EMBL" id="CADCTV010000202">
    <property type="protein sequence ID" value="CAA9307894.1"/>
    <property type="molecule type" value="Genomic_DNA"/>
</dbReference>
<dbReference type="AlphaFoldDB" id="A0A6J4KKU9"/>
<proteinExistence type="predicted"/>
<evidence type="ECO:0000313" key="2">
    <source>
        <dbReference type="EMBL" id="CAA9307894.1"/>
    </source>
</evidence>
<name>A0A6J4KKU9_9BACT</name>
<dbReference type="PROSITE" id="PS51257">
    <property type="entry name" value="PROKAR_LIPOPROTEIN"/>
    <property type="match status" value="1"/>
</dbReference>
<gene>
    <name evidence="2" type="ORF">AVDCRST_MAG89-928</name>
</gene>
<feature type="chain" id="PRO_5026713284" evidence="1">
    <location>
        <begin position="16"/>
        <end position="357"/>
    </location>
</feature>
<feature type="signal peptide" evidence="1">
    <location>
        <begin position="1"/>
        <end position="15"/>
    </location>
</feature>
<evidence type="ECO:0000256" key="1">
    <source>
        <dbReference type="SAM" id="SignalP"/>
    </source>
</evidence>
<protein>
    <submittedName>
        <fullName evidence="2">Uncharacterized protein</fullName>
    </submittedName>
</protein>